<sequence length="178" mass="18680">MSVTPICRNYARLAPARNALRWQSHIARRNGLLGGPMGDAGRRPTRSQAPHAAWLPVGADSPPAHDTGTRSPQAPGASNGSAAALGSVAAAGDLALAHCKVTALVLAGKPSRAGYHSRRGAVAVEGGVAECLQVGVTHAQQDTYQRRQDNSSRVNSTTCSGLRAIRRQDGRVETFWRA</sequence>
<comment type="caution">
    <text evidence="2">The sequence shown here is derived from an EMBL/GenBank/DDBJ whole genome shotgun (WGS) entry which is preliminary data.</text>
</comment>
<evidence type="ECO:0000313" key="3">
    <source>
        <dbReference type="Proteomes" id="UP000694044"/>
    </source>
</evidence>
<accession>A0A8T1W5C6</accession>
<gene>
    <name evidence="2" type="ORF">PHYPSEUDO_012527</name>
</gene>
<name>A0A8T1W5C6_9STRA</name>
<feature type="region of interest" description="Disordered" evidence="1">
    <location>
        <begin position="54"/>
        <end position="81"/>
    </location>
</feature>
<dbReference type="Proteomes" id="UP000694044">
    <property type="component" value="Unassembled WGS sequence"/>
</dbReference>
<reference evidence="2" key="1">
    <citation type="submission" date="2021-02" db="EMBL/GenBank/DDBJ databases">
        <authorList>
            <person name="Palmer J.M."/>
        </authorList>
    </citation>
    <scope>NUCLEOTIDE SEQUENCE</scope>
    <source>
        <strain evidence="2">SCRP734</strain>
    </source>
</reference>
<evidence type="ECO:0000256" key="1">
    <source>
        <dbReference type="SAM" id="MobiDB-lite"/>
    </source>
</evidence>
<protein>
    <submittedName>
        <fullName evidence="2">Uncharacterized protein</fullName>
    </submittedName>
</protein>
<evidence type="ECO:0000313" key="2">
    <source>
        <dbReference type="EMBL" id="KAG7388466.1"/>
    </source>
</evidence>
<proteinExistence type="predicted"/>
<dbReference type="AlphaFoldDB" id="A0A8T1W5C6"/>
<keyword evidence="3" id="KW-1185">Reference proteome</keyword>
<dbReference type="EMBL" id="JAGDFM010000060">
    <property type="protein sequence ID" value="KAG7388466.1"/>
    <property type="molecule type" value="Genomic_DNA"/>
</dbReference>
<organism evidence="2 3">
    <name type="scientific">Phytophthora pseudosyringae</name>
    <dbReference type="NCBI Taxonomy" id="221518"/>
    <lineage>
        <taxon>Eukaryota</taxon>
        <taxon>Sar</taxon>
        <taxon>Stramenopiles</taxon>
        <taxon>Oomycota</taxon>
        <taxon>Peronosporomycetes</taxon>
        <taxon>Peronosporales</taxon>
        <taxon>Peronosporaceae</taxon>
        <taxon>Phytophthora</taxon>
    </lineage>
</organism>